<name>A0AAD3SCZ1_NEPGR</name>
<evidence type="ECO:0000256" key="3">
    <source>
        <dbReference type="ARBA" id="ARBA00005199"/>
    </source>
</evidence>
<keyword evidence="5 8" id="KW-0378">Hydrolase</keyword>
<dbReference type="SUPFAM" id="SSF56784">
    <property type="entry name" value="HAD-like"/>
    <property type="match status" value="1"/>
</dbReference>
<organism evidence="9 10">
    <name type="scientific">Nepenthes gracilis</name>
    <name type="common">Slender pitcher plant</name>
    <dbReference type="NCBI Taxonomy" id="150966"/>
    <lineage>
        <taxon>Eukaryota</taxon>
        <taxon>Viridiplantae</taxon>
        <taxon>Streptophyta</taxon>
        <taxon>Embryophyta</taxon>
        <taxon>Tracheophyta</taxon>
        <taxon>Spermatophyta</taxon>
        <taxon>Magnoliopsida</taxon>
        <taxon>eudicotyledons</taxon>
        <taxon>Gunneridae</taxon>
        <taxon>Pentapetalae</taxon>
        <taxon>Caryophyllales</taxon>
        <taxon>Nepenthaceae</taxon>
        <taxon>Nepenthes</taxon>
    </lineage>
</organism>
<keyword evidence="6" id="KW-0346">Stress response</keyword>
<dbReference type="InterPro" id="IPR006379">
    <property type="entry name" value="HAD-SF_hydro_IIB"/>
</dbReference>
<dbReference type="CDD" id="cd01627">
    <property type="entry name" value="HAD_TPP"/>
    <property type="match status" value="1"/>
</dbReference>
<comment type="caution">
    <text evidence="9">The sequence shown here is derived from an EMBL/GenBank/DDBJ whole genome shotgun (WGS) entry which is preliminary data.</text>
</comment>
<keyword evidence="10" id="KW-1185">Reference proteome</keyword>
<protein>
    <recommendedName>
        <fullName evidence="8">Trehalose 6-phosphate phosphatase</fullName>
        <ecNumber evidence="8">3.1.3.12</ecNumber>
    </recommendedName>
</protein>
<dbReference type="AlphaFoldDB" id="A0AAD3SCZ1"/>
<comment type="cofactor">
    <cofactor evidence="2 8">
        <name>a divalent metal cation</name>
        <dbReference type="ChEBI" id="CHEBI:60240"/>
    </cofactor>
</comment>
<reference evidence="9" key="1">
    <citation type="submission" date="2023-05" db="EMBL/GenBank/DDBJ databases">
        <title>Nepenthes gracilis genome sequencing.</title>
        <authorList>
            <person name="Fukushima K."/>
        </authorList>
    </citation>
    <scope>NUCLEOTIDE SEQUENCE</scope>
    <source>
        <strain evidence="9">SING2019-196</strain>
    </source>
</reference>
<sequence length="365" mass="41174">MMRNSLVKMYHAMGIFKYSAISENVGSASNLKNDRNSDDRSTAAVRPVGCDDCPTESIATNVDYEAWVAAHPSALSSFDRMMNAAKGKKIVVFLDYDGTLSPIVDDPDSAFMSATMRSALREVASHFPTAIISGRSRDKVYEFVQLNDVCYAGSHGMDIMAPPRQQRSCDGKFKTRGVDKMGNEVIIFQPAQEFLPEILEIFNELKEVTKEIEGVTVEDNRFCNSIHFRRARTEDYGVIEHRVMSILSKHSNFHVTRGKKVMEIRPLIEWNKGHALEYLLETLDCFDSNDVLPIYIGDDQTDEDAFKVIRSRGQGFPIIVSSKPKDTKASYSLRDPSEVLSFLLQLTKWRRNSSSSMLNMKGFFA</sequence>
<evidence type="ECO:0000256" key="8">
    <source>
        <dbReference type="RuleBase" id="RU361117"/>
    </source>
</evidence>
<proteinExistence type="inferred from homology"/>
<evidence type="ECO:0000256" key="4">
    <source>
        <dbReference type="ARBA" id="ARBA00008770"/>
    </source>
</evidence>
<comment type="similarity">
    <text evidence="4 8">Belongs to the trehalose phosphatase family.</text>
</comment>
<dbReference type="NCBIfam" id="TIGR01484">
    <property type="entry name" value="HAD-SF-IIB"/>
    <property type="match status" value="1"/>
</dbReference>
<dbReference type="PANTHER" id="PTHR43768:SF24">
    <property type="entry name" value="TREHALOSE 6-PHOSPHATE PHOSPHATASE"/>
    <property type="match status" value="1"/>
</dbReference>
<comment type="function">
    <text evidence="7">Removes the phosphate from trehalose 6-phosphate to produce free trehalose. Trehalose accumulation in plant may improve abiotic stress tolerance.</text>
</comment>
<evidence type="ECO:0000256" key="2">
    <source>
        <dbReference type="ARBA" id="ARBA00001968"/>
    </source>
</evidence>
<dbReference type="InterPro" id="IPR036412">
    <property type="entry name" value="HAD-like_sf"/>
</dbReference>
<evidence type="ECO:0000313" key="9">
    <source>
        <dbReference type="EMBL" id="GMH08913.1"/>
    </source>
</evidence>
<evidence type="ECO:0000256" key="1">
    <source>
        <dbReference type="ARBA" id="ARBA00000500"/>
    </source>
</evidence>
<dbReference type="GO" id="GO:0004805">
    <property type="term" value="F:trehalose-phosphatase activity"/>
    <property type="evidence" value="ECO:0007669"/>
    <property type="project" value="UniProtKB-EC"/>
</dbReference>
<gene>
    <name evidence="9" type="ORF">Nepgr_010753</name>
</gene>
<dbReference type="GO" id="GO:0005992">
    <property type="term" value="P:trehalose biosynthetic process"/>
    <property type="evidence" value="ECO:0007669"/>
    <property type="project" value="InterPro"/>
</dbReference>
<dbReference type="FunFam" id="3.40.50.1000:FF:000073">
    <property type="entry name" value="Trehalose 6-phosphate phosphatase"/>
    <property type="match status" value="1"/>
</dbReference>
<dbReference type="Proteomes" id="UP001279734">
    <property type="component" value="Unassembled WGS sequence"/>
</dbReference>
<evidence type="ECO:0000256" key="5">
    <source>
        <dbReference type="ARBA" id="ARBA00022801"/>
    </source>
</evidence>
<dbReference type="Gene3D" id="3.40.50.1000">
    <property type="entry name" value="HAD superfamily/HAD-like"/>
    <property type="match status" value="2"/>
</dbReference>
<evidence type="ECO:0000256" key="6">
    <source>
        <dbReference type="ARBA" id="ARBA00023016"/>
    </source>
</evidence>
<dbReference type="InterPro" id="IPR023214">
    <property type="entry name" value="HAD_sf"/>
</dbReference>
<dbReference type="EMBL" id="BSYO01000008">
    <property type="protein sequence ID" value="GMH08913.1"/>
    <property type="molecule type" value="Genomic_DNA"/>
</dbReference>
<accession>A0AAD3SCZ1</accession>
<evidence type="ECO:0000256" key="7">
    <source>
        <dbReference type="ARBA" id="ARBA00025274"/>
    </source>
</evidence>
<comment type="catalytic activity">
    <reaction evidence="1 8">
        <text>alpha,alpha-trehalose 6-phosphate + H2O = alpha,alpha-trehalose + phosphate</text>
        <dbReference type="Rhea" id="RHEA:23420"/>
        <dbReference type="ChEBI" id="CHEBI:15377"/>
        <dbReference type="ChEBI" id="CHEBI:16551"/>
        <dbReference type="ChEBI" id="CHEBI:43474"/>
        <dbReference type="ChEBI" id="CHEBI:58429"/>
        <dbReference type="EC" id="3.1.3.12"/>
    </reaction>
</comment>
<dbReference type="InterPro" id="IPR044651">
    <property type="entry name" value="OTSB-like"/>
</dbReference>
<evidence type="ECO:0000313" key="10">
    <source>
        <dbReference type="Proteomes" id="UP001279734"/>
    </source>
</evidence>
<dbReference type="InterPro" id="IPR003337">
    <property type="entry name" value="Trehalose_PPase"/>
</dbReference>
<dbReference type="PANTHER" id="PTHR43768">
    <property type="entry name" value="TREHALOSE 6-PHOSPHATE PHOSPHATASE"/>
    <property type="match status" value="1"/>
</dbReference>
<dbReference type="EC" id="3.1.3.12" evidence="8"/>
<dbReference type="NCBIfam" id="TIGR00685">
    <property type="entry name" value="T6PP"/>
    <property type="match status" value="1"/>
</dbReference>
<dbReference type="Pfam" id="PF02358">
    <property type="entry name" value="Trehalose_PPase"/>
    <property type="match status" value="1"/>
</dbReference>
<comment type="pathway">
    <text evidence="3 8">Glycan biosynthesis; trehalose biosynthesis.</text>
</comment>